<comment type="caution">
    <text evidence="3">The sequence shown here is derived from an EMBL/GenBank/DDBJ whole genome shotgun (WGS) entry which is preliminary data.</text>
</comment>
<gene>
    <name evidence="3" type="ORF">ACFSUC_04320</name>
</gene>
<organism evidence="3 4">
    <name type="scientific">Marinicrinis sediminis</name>
    <dbReference type="NCBI Taxonomy" id="1652465"/>
    <lineage>
        <taxon>Bacteria</taxon>
        <taxon>Bacillati</taxon>
        <taxon>Bacillota</taxon>
        <taxon>Bacilli</taxon>
        <taxon>Bacillales</taxon>
        <taxon>Paenibacillaceae</taxon>
    </lineage>
</organism>
<dbReference type="RefSeq" id="WP_379928260.1">
    <property type="nucleotide sequence ID" value="NZ_JBHUMM010000007.1"/>
</dbReference>
<dbReference type="PANTHER" id="PTHR39452">
    <property type="entry name" value="CHEY-P PHOSPHATASE CHEX"/>
    <property type="match status" value="1"/>
</dbReference>
<dbReference type="InterPro" id="IPR038756">
    <property type="entry name" value="CheX-like"/>
</dbReference>
<dbReference type="EMBL" id="JBHUMM010000007">
    <property type="protein sequence ID" value="MFD2670831.1"/>
    <property type="molecule type" value="Genomic_DNA"/>
</dbReference>
<keyword evidence="1" id="KW-0145">Chemotaxis</keyword>
<feature type="domain" description="Chemotaxis phosphatase CheX-like" evidence="2">
    <location>
        <begin position="47"/>
        <end position="139"/>
    </location>
</feature>
<evidence type="ECO:0000313" key="4">
    <source>
        <dbReference type="Proteomes" id="UP001597497"/>
    </source>
</evidence>
<evidence type="ECO:0000256" key="1">
    <source>
        <dbReference type="ARBA" id="ARBA00022500"/>
    </source>
</evidence>
<evidence type="ECO:0000313" key="3">
    <source>
        <dbReference type="EMBL" id="MFD2670831.1"/>
    </source>
</evidence>
<name>A0ABW5R742_9BACL</name>
<dbReference type="SUPFAM" id="SSF103039">
    <property type="entry name" value="CheC-like"/>
    <property type="match status" value="1"/>
</dbReference>
<keyword evidence="4" id="KW-1185">Reference proteome</keyword>
<dbReference type="Pfam" id="PF13690">
    <property type="entry name" value="CheX"/>
    <property type="match status" value="1"/>
</dbReference>
<dbReference type="InterPro" id="IPR028976">
    <property type="entry name" value="CheC-like_sf"/>
</dbReference>
<accession>A0ABW5R742</accession>
<reference evidence="4" key="1">
    <citation type="journal article" date="2019" name="Int. J. Syst. Evol. Microbiol.">
        <title>The Global Catalogue of Microorganisms (GCM) 10K type strain sequencing project: providing services to taxonomists for standard genome sequencing and annotation.</title>
        <authorList>
            <consortium name="The Broad Institute Genomics Platform"/>
            <consortium name="The Broad Institute Genome Sequencing Center for Infectious Disease"/>
            <person name="Wu L."/>
            <person name="Ma J."/>
        </authorList>
    </citation>
    <scope>NUCLEOTIDE SEQUENCE [LARGE SCALE GENOMIC DNA]</scope>
    <source>
        <strain evidence="4">KCTC 33676</strain>
    </source>
</reference>
<dbReference type="Proteomes" id="UP001597497">
    <property type="component" value="Unassembled WGS sequence"/>
</dbReference>
<dbReference type="InterPro" id="IPR028051">
    <property type="entry name" value="CheX-like_dom"/>
</dbReference>
<evidence type="ECO:0000259" key="2">
    <source>
        <dbReference type="Pfam" id="PF13690"/>
    </source>
</evidence>
<dbReference type="PANTHER" id="PTHR39452:SF1">
    <property type="entry name" value="CHEY-P PHOSPHATASE CHEX"/>
    <property type="match status" value="1"/>
</dbReference>
<dbReference type="Gene3D" id="3.40.1550.10">
    <property type="entry name" value="CheC-like"/>
    <property type="match status" value="1"/>
</dbReference>
<sequence length="155" mass="16931">MQQAQHINPFLQSATTVLEQMCSVTPSRGELTIKHIEFSGTYVWLKISIFGQLEGDIVFGFPEQVALRIVSGMMGGFSITEFDEMSQSAIAELGNMISGNASSLLYDEGIQIDITPPMLIRDNEAQGALATKQALSIPLTLEGIGQFEIFVVMLK</sequence>
<proteinExistence type="predicted"/>
<dbReference type="CDD" id="cd17906">
    <property type="entry name" value="CheX"/>
    <property type="match status" value="1"/>
</dbReference>
<protein>
    <submittedName>
        <fullName evidence="3">Chemotaxis protein CheX</fullName>
    </submittedName>
</protein>